<keyword evidence="2" id="KW-1185">Reference proteome</keyword>
<dbReference type="RefSeq" id="WP_310368569.1">
    <property type="nucleotide sequence ID" value="NZ_JAVDYB010000001.1"/>
</dbReference>
<protein>
    <submittedName>
        <fullName evidence="1">Uncharacterized protein</fullName>
    </submittedName>
</protein>
<dbReference type="Proteomes" id="UP001183643">
    <property type="component" value="Unassembled WGS sequence"/>
</dbReference>
<gene>
    <name evidence="1" type="ORF">J2S41_003226</name>
</gene>
<comment type="caution">
    <text evidence="1">The sequence shown here is derived from an EMBL/GenBank/DDBJ whole genome shotgun (WGS) entry which is preliminary data.</text>
</comment>
<proteinExistence type="predicted"/>
<dbReference type="AlphaFoldDB" id="A0AAE4C9V2"/>
<accession>A0AAE4C9V2</accession>
<sequence length="132" mass="14112">MVLLAPLHSTIELPVLAGRCAAALGDELTAYLAGADTVAELDAWCAGLPAPDPGHTIVRLAAGTELIRIFAAENLLSHLRHWLREMIDTEDGPIVPATAIRTATTDVQPIKTVLHAAHVWVTDQHLHRPLAA</sequence>
<dbReference type="EMBL" id="JAVDYB010000001">
    <property type="protein sequence ID" value="MDR7276448.1"/>
    <property type="molecule type" value="Genomic_DNA"/>
</dbReference>
<evidence type="ECO:0000313" key="1">
    <source>
        <dbReference type="EMBL" id="MDR7276448.1"/>
    </source>
</evidence>
<reference evidence="1" key="1">
    <citation type="submission" date="2023-07" db="EMBL/GenBank/DDBJ databases">
        <title>Sequencing the genomes of 1000 actinobacteria strains.</title>
        <authorList>
            <person name="Klenk H.-P."/>
        </authorList>
    </citation>
    <scope>NUCLEOTIDE SEQUENCE</scope>
    <source>
        <strain evidence="1">DSM 44707</strain>
    </source>
</reference>
<evidence type="ECO:0000313" key="2">
    <source>
        <dbReference type="Proteomes" id="UP001183643"/>
    </source>
</evidence>
<organism evidence="1 2">
    <name type="scientific">Catenuloplanes atrovinosus</name>
    <dbReference type="NCBI Taxonomy" id="137266"/>
    <lineage>
        <taxon>Bacteria</taxon>
        <taxon>Bacillati</taxon>
        <taxon>Actinomycetota</taxon>
        <taxon>Actinomycetes</taxon>
        <taxon>Micromonosporales</taxon>
        <taxon>Micromonosporaceae</taxon>
        <taxon>Catenuloplanes</taxon>
    </lineage>
</organism>
<name>A0AAE4C9V2_9ACTN</name>